<dbReference type="STRING" id="693.AKJ17_16300"/>
<keyword evidence="2" id="KW-1185">Reference proteome</keyword>
<dbReference type="Gene3D" id="3.40.50.12580">
    <property type="match status" value="1"/>
</dbReference>
<dbReference type="RefSeq" id="WP_053396880.1">
    <property type="nucleotide sequence ID" value="NZ_LHPJ01000018.1"/>
</dbReference>
<dbReference type="OrthoDB" id="5868934at2"/>
<dbReference type="SUPFAM" id="SSF53756">
    <property type="entry name" value="UDP-Glycosyltransferase/glycogen phosphorylase"/>
    <property type="match status" value="1"/>
</dbReference>
<dbReference type="EMBL" id="LHPJ01000018">
    <property type="protein sequence ID" value="KOO02249.1"/>
    <property type="molecule type" value="Genomic_DNA"/>
</dbReference>
<proteinExistence type="predicted"/>
<reference evidence="2" key="1">
    <citation type="submission" date="2015-08" db="EMBL/GenBank/DDBJ databases">
        <title>Vibrio galatheae sp. nov., a novel member of the Vibrionaceae family isolated from the Solomon Islands.</title>
        <authorList>
            <person name="Giubergia S."/>
            <person name="Machado H."/>
            <person name="Mateiu R.V."/>
            <person name="Gram L."/>
        </authorList>
    </citation>
    <scope>NUCLEOTIDE SEQUENCE [LARGE SCALE GENOMIC DNA]</scope>
    <source>
        <strain evidence="2">DSM 19584</strain>
    </source>
</reference>
<organism evidence="1 2">
    <name type="scientific">Vibrio nereis</name>
    <dbReference type="NCBI Taxonomy" id="693"/>
    <lineage>
        <taxon>Bacteria</taxon>
        <taxon>Pseudomonadati</taxon>
        <taxon>Pseudomonadota</taxon>
        <taxon>Gammaproteobacteria</taxon>
        <taxon>Vibrionales</taxon>
        <taxon>Vibrionaceae</taxon>
        <taxon>Vibrio</taxon>
    </lineage>
</organism>
<dbReference type="Proteomes" id="UP000037515">
    <property type="component" value="Unassembled WGS sequence"/>
</dbReference>
<protein>
    <recommendedName>
        <fullName evidence="3">UDP-N-acetylglucosamine 2-epimerase domain-containing protein</fullName>
    </recommendedName>
</protein>
<evidence type="ECO:0008006" key="3">
    <source>
        <dbReference type="Google" id="ProtNLM"/>
    </source>
</evidence>
<name>A0A0M0HJI5_VIBNE</name>
<accession>A0A0M0HJI5</accession>
<comment type="caution">
    <text evidence="1">The sequence shown here is derived from an EMBL/GenBank/DDBJ whole genome shotgun (WGS) entry which is preliminary data.</text>
</comment>
<evidence type="ECO:0000313" key="1">
    <source>
        <dbReference type="EMBL" id="KOO02249.1"/>
    </source>
</evidence>
<evidence type="ECO:0000313" key="2">
    <source>
        <dbReference type="Proteomes" id="UP000037515"/>
    </source>
</evidence>
<sequence length="401" mass="44183">MKNKILFVTYGGGHAKIILPIVKALKKQADYEIYILALTTATAYFKENGIDTFGFKDILPLFTNEEQKQIINYGRALAENNSVVDYNESIAYMGISYFELVNLHGEDKANSLLEKKGRAAFLPEVALTKFLSSISPRVLVTTVSPRAEQAAIIAAKALSIPSVCINDFINNNSAKRVAQTEPDITCVISKGVANQINILNDTLDIRVTGNPAFDRLANLNYNRLDLIKKIGVSGKKKVILWAAQREHDIHPFTGKEGKPLLPRMVEAELVKIALDDKFDIILRSHPNDIIDYEQHQNIIDGNDFSLDELLYVCDVVITISSTVGYEGLLLGKGLLTIEGATINEDGPYNEVGLSMPIFDLNDIGDSLSIVLEDRKSIVGEGSLLGKATNNICKIIEELISE</sequence>
<dbReference type="PATRIC" id="fig|693.5.peg.3319"/>
<dbReference type="InterPro" id="IPR043148">
    <property type="entry name" value="TagF_C"/>
</dbReference>
<gene>
    <name evidence="1" type="ORF">AKJ17_16300</name>
</gene>
<dbReference type="AlphaFoldDB" id="A0A0M0HJI5"/>